<feature type="transmembrane region" description="Helical" evidence="7">
    <location>
        <begin position="261"/>
        <end position="283"/>
    </location>
</feature>
<keyword evidence="4 7" id="KW-0472">Membrane</keyword>
<dbReference type="Proteomes" id="UP001150538">
    <property type="component" value="Unassembled WGS sequence"/>
</dbReference>
<evidence type="ECO:0000256" key="5">
    <source>
        <dbReference type="ARBA" id="ARBA00049660"/>
    </source>
</evidence>
<gene>
    <name evidence="8" type="ORF">H4219_004571</name>
</gene>
<keyword evidence="3 7" id="KW-1133">Transmembrane helix</keyword>
<feature type="compositionally biased region" description="Low complexity" evidence="6">
    <location>
        <begin position="32"/>
        <end position="48"/>
    </location>
</feature>
<dbReference type="InterPro" id="IPR024002">
    <property type="entry name" value="For/NO2_transpt_CS"/>
</dbReference>
<feature type="compositionally biased region" description="Acidic residues" evidence="6">
    <location>
        <begin position="81"/>
        <end position="91"/>
    </location>
</feature>
<accession>A0A9W8DLA4</accession>
<dbReference type="Gene3D" id="1.20.1080.10">
    <property type="entry name" value="Glycerol uptake facilitator protein"/>
    <property type="match status" value="1"/>
</dbReference>
<feature type="transmembrane region" description="Helical" evidence="7">
    <location>
        <begin position="215"/>
        <end position="240"/>
    </location>
</feature>
<evidence type="ECO:0000256" key="4">
    <source>
        <dbReference type="ARBA" id="ARBA00023136"/>
    </source>
</evidence>
<proteinExistence type="inferred from homology"/>
<evidence type="ECO:0000313" key="8">
    <source>
        <dbReference type="EMBL" id="KAJ1914916.1"/>
    </source>
</evidence>
<keyword evidence="2 7" id="KW-0812">Transmembrane</keyword>
<evidence type="ECO:0008006" key="10">
    <source>
        <dbReference type="Google" id="ProtNLM"/>
    </source>
</evidence>
<evidence type="ECO:0000256" key="3">
    <source>
        <dbReference type="ARBA" id="ARBA00022989"/>
    </source>
</evidence>
<feature type="transmembrane region" description="Helical" evidence="7">
    <location>
        <begin position="345"/>
        <end position="367"/>
    </location>
</feature>
<dbReference type="InterPro" id="IPR000292">
    <property type="entry name" value="For/NO2_transpt"/>
</dbReference>
<evidence type="ECO:0000313" key="9">
    <source>
        <dbReference type="Proteomes" id="UP001150538"/>
    </source>
</evidence>
<dbReference type="EMBL" id="JANBPU010000173">
    <property type="protein sequence ID" value="KAJ1914916.1"/>
    <property type="molecule type" value="Genomic_DNA"/>
</dbReference>
<feature type="transmembrane region" description="Helical" evidence="7">
    <location>
        <begin position="387"/>
        <end position="409"/>
    </location>
</feature>
<dbReference type="GO" id="GO:0015707">
    <property type="term" value="P:nitrite transport"/>
    <property type="evidence" value="ECO:0007669"/>
    <property type="project" value="TreeGrafter"/>
</dbReference>
<evidence type="ECO:0000256" key="7">
    <source>
        <dbReference type="SAM" id="Phobius"/>
    </source>
</evidence>
<dbReference type="PANTHER" id="PTHR30520">
    <property type="entry name" value="FORMATE TRANSPORTER-RELATED"/>
    <property type="match status" value="1"/>
</dbReference>
<keyword evidence="9" id="KW-1185">Reference proteome</keyword>
<protein>
    <recommendedName>
        <fullName evidence="10">Formate/nitrite transporter</fullName>
    </recommendedName>
</protein>
<dbReference type="PANTHER" id="PTHR30520:SF6">
    <property type="entry name" value="FORMATE_NITRATE FAMILY TRANSPORTER (EUROFUNG)"/>
    <property type="match status" value="1"/>
</dbReference>
<dbReference type="GO" id="GO:0005886">
    <property type="term" value="C:plasma membrane"/>
    <property type="evidence" value="ECO:0007669"/>
    <property type="project" value="TreeGrafter"/>
</dbReference>
<comment type="similarity">
    <text evidence="5">Belongs to the FNT transporter (TC 1.A.16) family.</text>
</comment>
<feature type="transmembrane region" description="Helical" evidence="7">
    <location>
        <begin position="315"/>
        <end position="333"/>
    </location>
</feature>
<dbReference type="Pfam" id="PF01226">
    <property type="entry name" value="Form_Nir_trans"/>
    <property type="match status" value="1"/>
</dbReference>
<dbReference type="InterPro" id="IPR023271">
    <property type="entry name" value="Aquaporin-like"/>
</dbReference>
<evidence type="ECO:0000256" key="6">
    <source>
        <dbReference type="SAM" id="MobiDB-lite"/>
    </source>
</evidence>
<dbReference type="AlphaFoldDB" id="A0A9W8DLA4"/>
<feature type="region of interest" description="Disordered" evidence="6">
    <location>
        <begin position="1"/>
        <end position="48"/>
    </location>
</feature>
<feature type="region of interest" description="Disordered" evidence="6">
    <location>
        <begin position="81"/>
        <end position="102"/>
    </location>
</feature>
<evidence type="ECO:0000256" key="1">
    <source>
        <dbReference type="ARBA" id="ARBA00004141"/>
    </source>
</evidence>
<dbReference type="PROSITE" id="PS01006">
    <property type="entry name" value="FORMATE_NITRITE_TP_2"/>
    <property type="match status" value="1"/>
</dbReference>
<dbReference type="OrthoDB" id="4829at2759"/>
<comment type="subcellular location">
    <subcellularLocation>
        <location evidence="1">Membrane</location>
        <topology evidence="1">Multi-pass membrane protein</topology>
    </subcellularLocation>
</comment>
<organism evidence="8 9">
    <name type="scientific">Mycoemilia scoparia</name>
    <dbReference type="NCBI Taxonomy" id="417184"/>
    <lineage>
        <taxon>Eukaryota</taxon>
        <taxon>Fungi</taxon>
        <taxon>Fungi incertae sedis</taxon>
        <taxon>Zoopagomycota</taxon>
        <taxon>Kickxellomycotina</taxon>
        <taxon>Kickxellomycetes</taxon>
        <taxon>Kickxellales</taxon>
        <taxon>Kickxellaceae</taxon>
        <taxon>Mycoemilia</taxon>
    </lineage>
</organism>
<comment type="caution">
    <text evidence="8">The sequence shown here is derived from an EMBL/GenBank/DDBJ whole genome shotgun (WGS) entry which is preliminary data.</text>
</comment>
<name>A0A9W8DLA4_9FUNG</name>
<sequence>MSPAGLEDFRLTGSRPVSIAIPERSNGSFRSTNNTTTATPPPTTATATNEMVFSSASTSSSSSSSSNNSMYCKDTKIEVQEEYDSSTENNDDTNNNPANSREPGSLKSLIYWIYYRATSTASPSPTNTNDYHPVIEFAPDRMFNTPSETLKALAVLGRELVVNQSPVSTLLGGIQGGILLSLGGMLALTCGGGFFDLPKASEGEEGGGGHQPLPIASRIAMGAVFPVGLIMLVSFGAQLFTGNVMNMLVAVFTRQISPINLIGNWGLVFVGNFLGSLIVAYFLGYLSKLHTVDPYLSFILTLTQEKVALEWTAQLWRGIGCNILVCLALILNATARDFGSKMLGMWFPVFAFVVMGYEHCVADMMFVPYGMMLGAKITVGEFLWNNLVPSTLGDILGGGLLVALIMWLLNRK</sequence>
<dbReference type="GO" id="GO:0015513">
    <property type="term" value="F:high-affinity secondary active nitrite transmembrane transporter activity"/>
    <property type="evidence" value="ECO:0007669"/>
    <property type="project" value="TreeGrafter"/>
</dbReference>
<evidence type="ECO:0000256" key="2">
    <source>
        <dbReference type="ARBA" id="ARBA00022692"/>
    </source>
</evidence>
<reference evidence="8" key="1">
    <citation type="submission" date="2022-07" db="EMBL/GenBank/DDBJ databases">
        <title>Phylogenomic reconstructions and comparative analyses of Kickxellomycotina fungi.</title>
        <authorList>
            <person name="Reynolds N.K."/>
            <person name="Stajich J.E."/>
            <person name="Barry K."/>
            <person name="Grigoriev I.V."/>
            <person name="Crous P."/>
            <person name="Smith M.E."/>
        </authorList>
    </citation>
    <scope>NUCLEOTIDE SEQUENCE</scope>
    <source>
        <strain evidence="8">NBRC 100468</strain>
    </source>
</reference>